<accession>A0A699HA40</accession>
<evidence type="ECO:0000256" key="1">
    <source>
        <dbReference type="SAM" id="MobiDB-lite"/>
    </source>
</evidence>
<sequence length="288" mass="31311">MEGNDMMCVSVDGDSLLLQNVPRKAQNPRPSSNGYTCSTMMIGSLIIRRPNGITIGFKGVSEKVLSGAERVAEERRREVPKRRTSNGENARFNLSGFVGNMTSINQGVNPPPNANLRHTNVPPWKENPLLEGTLRINHTLATITTATTHNYSSYNPVPMHAPPCNCLYSEPMGIVTPSNQENTSIKTLKETSHSNRSLTGFPSIISVLGTPFILEHVHAKTSVLARSSFCNSLLKLDGSCLPITTIYAGCRSLIMPFSSASEQLRVTFEGSGEHSLTFLHASSTLPSL</sequence>
<proteinExistence type="predicted"/>
<dbReference type="EMBL" id="BKCJ010131282">
    <property type="protein sequence ID" value="GEX80534.1"/>
    <property type="molecule type" value="Genomic_DNA"/>
</dbReference>
<comment type="caution">
    <text evidence="2">The sequence shown here is derived from an EMBL/GenBank/DDBJ whole genome shotgun (WGS) entry which is preliminary data.</text>
</comment>
<gene>
    <name evidence="2" type="ORF">Tci_352509</name>
</gene>
<name>A0A699HA40_TANCI</name>
<organism evidence="2">
    <name type="scientific">Tanacetum cinerariifolium</name>
    <name type="common">Dalmatian daisy</name>
    <name type="synonym">Chrysanthemum cinerariifolium</name>
    <dbReference type="NCBI Taxonomy" id="118510"/>
    <lineage>
        <taxon>Eukaryota</taxon>
        <taxon>Viridiplantae</taxon>
        <taxon>Streptophyta</taxon>
        <taxon>Embryophyta</taxon>
        <taxon>Tracheophyta</taxon>
        <taxon>Spermatophyta</taxon>
        <taxon>Magnoliopsida</taxon>
        <taxon>eudicotyledons</taxon>
        <taxon>Gunneridae</taxon>
        <taxon>Pentapetalae</taxon>
        <taxon>asterids</taxon>
        <taxon>campanulids</taxon>
        <taxon>Asterales</taxon>
        <taxon>Asteraceae</taxon>
        <taxon>Asteroideae</taxon>
        <taxon>Anthemideae</taxon>
        <taxon>Anthemidinae</taxon>
        <taxon>Tanacetum</taxon>
    </lineage>
</organism>
<evidence type="ECO:0000313" key="2">
    <source>
        <dbReference type="EMBL" id="GEX80534.1"/>
    </source>
</evidence>
<dbReference type="AlphaFoldDB" id="A0A699HA40"/>
<feature type="region of interest" description="Disordered" evidence="1">
    <location>
        <begin position="75"/>
        <end position="94"/>
    </location>
</feature>
<reference evidence="2" key="1">
    <citation type="journal article" date="2019" name="Sci. Rep.">
        <title>Draft genome of Tanacetum cinerariifolium, the natural source of mosquito coil.</title>
        <authorList>
            <person name="Yamashiro T."/>
            <person name="Shiraishi A."/>
            <person name="Satake H."/>
            <person name="Nakayama K."/>
        </authorList>
    </citation>
    <scope>NUCLEOTIDE SEQUENCE</scope>
</reference>
<protein>
    <submittedName>
        <fullName evidence="2">Uncharacterized protein</fullName>
    </submittedName>
</protein>